<sequence>MARIFAKPVIFSEITRLKPDLPEPERWEIASQIKEASVAERNYPPGLERRFVAIVAAAERLETSHLPVTVGNLQEQAFTTALQAYRWLWENQLRAAGRETLKKRQITVTASQVREFASRMGIHHNRFRAEGIHSNLCQGSVLHILTEIGQLGDFADHLTSHVKS</sequence>
<proteinExistence type="predicted"/>
<dbReference type="EMBL" id="MFLA01000004">
    <property type="protein sequence ID" value="OGG60658.1"/>
    <property type="molecule type" value="Genomic_DNA"/>
</dbReference>
<comment type="caution">
    <text evidence="1">The sequence shown here is derived from an EMBL/GenBank/DDBJ whole genome shotgun (WGS) entry which is preliminary data.</text>
</comment>
<dbReference type="Proteomes" id="UP000176377">
    <property type="component" value="Unassembled WGS sequence"/>
</dbReference>
<organism evidence="1 2">
    <name type="scientific">Candidatus Kaiserbacteria bacterium RIFCSPHIGHO2_01_FULL_56_24</name>
    <dbReference type="NCBI Taxonomy" id="1798487"/>
    <lineage>
        <taxon>Bacteria</taxon>
        <taxon>Candidatus Kaiseribacteriota</taxon>
    </lineage>
</organism>
<evidence type="ECO:0000313" key="1">
    <source>
        <dbReference type="EMBL" id="OGG60658.1"/>
    </source>
</evidence>
<reference evidence="1 2" key="1">
    <citation type="journal article" date="2016" name="Nat. Commun.">
        <title>Thousands of microbial genomes shed light on interconnected biogeochemical processes in an aquifer system.</title>
        <authorList>
            <person name="Anantharaman K."/>
            <person name="Brown C.T."/>
            <person name="Hug L.A."/>
            <person name="Sharon I."/>
            <person name="Castelle C.J."/>
            <person name="Probst A.J."/>
            <person name="Thomas B.C."/>
            <person name="Singh A."/>
            <person name="Wilkins M.J."/>
            <person name="Karaoz U."/>
            <person name="Brodie E.L."/>
            <person name="Williams K.H."/>
            <person name="Hubbard S.S."/>
            <person name="Banfield J.F."/>
        </authorList>
    </citation>
    <scope>NUCLEOTIDE SEQUENCE [LARGE SCALE GENOMIC DNA]</scope>
</reference>
<gene>
    <name evidence="1" type="ORF">A2765_03740</name>
</gene>
<protein>
    <submittedName>
        <fullName evidence="1">Uncharacterized protein</fullName>
    </submittedName>
</protein>
<name>A0A1F6DGX6_9BACT</name>
<accession>A0A1F6DGX6</accession>
<dbReference type="AlphaFoldDB" id="A0A1F6DGX6"/>
<evidence type="ECO:0000313" key="2">
    <source>
        <dbReference type="Proteomes" id="UP000176377"/>
    </source>
</evidence>